<protein>
    <submittedName>
        <fullName evidence="1">Uncharacterized protein</fullName>
    </submittedName>
</protein>
<evidence type="ECO:0000313" key="1">
    <source>
        <dbReference type="EMBL" id="MDE4908222.1"/>
    </source>
</evidence>
<keyword evidence="2" id="KW-1185">Reference proteome</keyword>
<comment type="caution">
    <text evidence="1">The sequence shown here is derived from an EMBL/GenBank/DDBJ whole genome shotgun (WGS) entry which is preliminary data.</text>
</comment>
<name>A0A9Q4KSZ3_9EURY</name>
<accession>A0A9Q4KSZ3</accession>
<evidence type="ECO:0000313" key="2">
    <source>
        <dbReference type="Proteomes" id="UP001143747"/>
    </source>
</evidence>
<dbReference type="EMBL" id="JAKELO010000002">
    <property type="protein sequence ID" value="MDE4908222.1"/>
    <property type="molecule type" value="Genomic_DNA"/>
</dbReference>
<proteinExistence type="predicted"/>
<gene>
    <name evidence="1" type="ORF">L0665_06315</name>
</gene>
<dbReference type="AlphaFoldDB" id="A0A9Q4KSZ3"/>
<dbReference type="Proteomes" id="UP001143747">
    <property type="component" value="Unassembled WGS sequence"/>
</dbReference>
<organism evidence="1 2">
    <name type="scientific">Methanogenium marinum</name>
    <dbReference type="NCBI Taxonomy" id="348610"/>
    <lineage>
        <taxon>Archaea</taxon>
        <taxon>Methanobacteriati</taxon>
        <taxon>Methanobacteriota</taxon>
        <taxon>Stenosarchaea group</taxon>
        <taxon>Methanomicrobia</taxon>
        <taxon>Methanomicrobiales</taxon>
        <taxon>Methanomicrobiaceae</taxon>
        <taxon>Methanogenium</taxon>
    </lineage>
</organism>
<reference evidence="1" key="1">
    <citation type="submission" date="2022-01" db="EMBL/GenBank/DDBJ databases">
        <title>Draft genome of Methanogenium marinum DSM 15558.</title>
        <authorList>
            <person name="Chen S.-C."/>
            <person name="You Y.-T."/>
        </authorList>
    </citation>
    <scope>NUCLEOTIDE SEQUENCE</scope>
    <source>
        <strain evidence="1">DSM 15558</strain>
    </source>
</reference>
<dbReference type="RefSeq" id="WP_274924856.1">
    <property type="nucleotide sequence ID" value="NZ_JAKELO010000002.1"/>
</dbReference>
<sequence length="264" mass="30022">MSQFVVEVNDANGRRGMLDFGGIHIMTPAYVPSDEACHMVGEIPDDARFRSSGACECDLWFQRSDIERFRLHPEEKEMMEAAACGRMDGMQSPARLLHFNVFSDVQVLQKESLIDLLSLQCRANASVIEIPRVFCDTPAYERAVQCALKWHQNAGCETPLMGIARTASDLLMLEQYLPQLGGIGIDCRRFDKQLLYQVRKRLKQQNVWVHAFSAPLRYSEIMNPGNLRKFINWFGVDTVSSFTMSDRVMQYFPAPFPVTGNRNG</sequence>